<dbReference type="InterPro" id="IPR036413">
    <property type="entry name" value="YaeB-like_sf"/>
</dbReference>
<gene>
    <name evidence="5" type="ORF">NCTC10738_02334</name>
    <name evidence="4" type="ORF">TUM17379_36130</name>
</gene>
<keyword evidence="5" id="KW-0489">Methyltransferase</keyword>
<dbReference type="GO" id="GO:0032259">
    <property type="term" value="P:methylation"/>
    <property type="evidence" value="ECO:0007669"/>
    <property type="project" value="UniProtKB-KW"/>
</dbReference>
<protein>
    <submittedName>
        <fullName evidence="5">Putative methyltransferase, YaeB/AF_0241 family</fullName>
    </submittedName>
    <submittedName>
        <fullName evidence="4">tRNA (N6-threonylcarbamoyladenosine(37)-N6)-methyltransferase TrmO</fullName>
    </submittedName>
</protein>
<dbReference type="PROSITE" id="PS01318">
    <property type="entry name" value="TSAA_1"/>
    <property type="match status" value="1"/>
</dbReference>
<dbReference type="PANTHER" id="PTHR12818">
    <property type="entry name" value="TRNA (ADENINE(37)-N6)-METHYLTRANSFERASE"/>
    <property type="match status" value="1"/>
</dbReference>
<name>A0A1S2TNU7_9GAMM</name>
<reference evidence="4" key="2">
    <citation type="submission" date="2021-05" db="EMBL/GenBank/DDBJ databases">
        <title>Molecular characterization for Shewanella algae harboring chromosomal blaOXA-55-like strains isolated from clinical and environment sample.</title>
        <authorList>
            <person name="Ohama Y."/>
            <person name="Aoki K."/>
            <person name="Harada S."/>
            <person name="Moriya K."/>
            <person name="Ishii Y."/>
            <person name="Tateda K."/>
        </authorList>
    </citation>
    <scope>NUCLEOTIDE SEQUENCE</scope>
    <source>
        <strain evidence="4">TUM17379</strain>
    </source>
</reference>
<reference evidence="5 6" key="1">
    <citation type="submission" date="2018-06" db="EMBL/GenBank/DDBJ databases">
        <authorList>
            <consortium name="Pathogen Informatics"/>
            <person name="Doyle S."/>
        </authorList>
    </citation>
    <scope>NUCLEOTIDE SEQUENCE [LARGE SCALE GENOMIC DNA]</scope>
    <source>
        <strain evidence="5 6">NCTC10738</strain>
    </source>
</reference>
<evidence type="ECO:0000313" key="5">
    <source>
        <dbReference type="EMBL" id="SUI75351.1"/>
    </source>
</evidence>
<dbReference type="STRING" id="38313.GCA_000947195_03755"/>
<dbReference type="PANTHER" id="PTHR12818:SF0">
    <property type="entry name" value="TRNA (ADENINE(37)-N6)-METHYLTRANSFERASE"/>
    <property type="match status" value="1"/>
</dbReference>
<evidence type="ECO:0000256" key="2">
    <source>
        <dbReference type="ARBA" id="ARBA00033753"/>
    </source>
</evidence>
<keyword evidence="6" id="KW-1185">Reference proteome</keyword>
<accession>A0A380A794</accession>
<dbReference type="InterPro" id="IPR040372">
    <property type="entry name" value="YaeB-like"/>
</dbReference>
<accession>A0A1S2TNU7</accession>
<dbReference type="OrthoDB" id="9804309at2"/>
<comment type="similarity">
    <text evidence="2">Belongs to the tRNA methyltransferase O family.</text>
</comment>
<dbReference type="AlphaFoldDB" id="A0A1S2TNU7"/>
<evidence type="ECO:0000313" key="4">
    <source>
        <dbReference type="EMBL" id="BCV46595.1"/>
    </source>
</evidence>
<evidence type="ECO:0000256" key="1">
    <source>
        <dbReference type="ARBA" id="ARBA00022691"/>
    </source>
</evidence>
<dbReference type="RefSeq" id="WP_020442393.1">
    <property type="nucleotide sequence ID" value="NZ_AP024609.1"/>
</dbReference>
<dbReference type="KEGG" id="salg:BS332_03965"/>
<keyword evidence="1" id="KW-0949">S-adenosyl-L-methionine</keyword>
<dbReference type="Proteomes" id="UP000825078">
    <property type="component" value="Chromosome"/>
</dbReference>
<dbReference type="CDD" id="cd09281">
    <property type="entry name" value="UPF0066"/>
    <property type="match status" value="1"/>
</dbReference>
<organism evidence="5 6">
    <name type="scientific">Shewanella algae</name>
    <dbReference type="NCBI Taxonomy" id="38313"/>
    <lineage>
        <taxon>Bacteria</taxon>
        <taxon>Pseudomonadati</taxon>
        <taxon>Pseudomonadota</taxon>
        <taxon>Gammaproteobacteria</taxon>
        <taxon>Alteromonadales</taxon>
        <taxon>Shewanellaceae</taxon>
        <taxon>Shewanella</taxon>
    </lineage>
</organism>
<proteinExistence type="inferred from homology"/>
<dbReference type="PROSITE" id="PS51668">
    <property type="entry name" value="TSAA_2"/>
    <property type="match status" value="1"/>
</dbReference>
<dbReference type="Pfam" id="PF01980">
    <property type="entry name" value="TrmO_N"/>
    <property type="match status" value="1"/>
</dbReference>
<dbReference type="GeneID" id="88622628"/>
<dbReference type="InterPro" id="IPR036414">
    <property type="entry name" value="YaeB_N_sf"/>
</dbReference>
<feature type="domain" description="TsaA-like" evidence="3">
    <location>
        <begin position="6"/>
        <end position="137"/>
    </location>
</feature>
<dbReference type="GO" id="GO:0008168">
    <property type="term" value="F:methyltransferase activity"/>
    <property type="evidence" value="ECO:0007669"/>
    <property type="project" value="UniProtKB-KW"/>
</dbReference>
<dbReference type="InterPro" id="IPR023370">
    <property type="entry name" value="TrmO-like_N"/>
</dbReference>
<dbReference type="InterPro" id="IPR023368">
    <property type="entry name" value="UPF0066_cons_site"/>
</dbReference>
<dbReference type="Gene3D" id="2.40.30.70">
    <property type="entry name" value="YaeB-like"/>
    <property type="match status" value="1"/>
</dbReference>
<evidence type="ECO:0000313" key="6">
    <source>
        <dbReference type="Proteomes" id="UP000254069"/>
    </source>
</evidence>
<sequence length="159" mass="17773">MQVVSFTAIGHAETQYTELANMPIQGSKVADNQGVLVIHPDYAEGLADLDGFSHVYVLFHLHQCKQGALKVKPFLDNQLRGVFATRSPKRPNPIGLSILEIDRLEGNRIHVKGIDMLNGTPIIDIKPYIQAFDCVQNTRDGWYEQGKDPLQTLSDDRFA</sequence>
<evidence type="ECO:0000259" key="3">
    <source>
        <dbReference type="PROSITE" id="PS51668"/>
    </source>
</evidence>
<dbReference type="EMBL" id="UGYO01000001">
    <property type="protein sequence ID" value="SUI75351.1"/>
    <property type="molecule type" value="Genomic_DNA"/>
</dbReference>
<dbReference type="NCBIfam" id="TIGR00104">
    <property type="entry name" value="tRNA_TsaA"/>
    <property type="match status" value="1"/>
</dbReference>
<dbReference type="SUPFAM" id="SSF118196">
    <property type="entry name" value="YaeB-like"/>
    <property type="match status" value="1"/>
</dbReference>
<dbReference type="Proteomes" id="UP000254069">
    <property type="component" value="Unassembled WGS sequence"/>
</dbReference>
<keyword evidence="5" id="KW-0808">Transferase</keyword>
<dbReference type="EMBL" id="AP024613">
    <property type="protein sequence ID" value="BCV46595.1"/>
    <property type="molecule type" value="Genomic_DNA"/>
</dbReference>